<accession>A0AAV5M8N4</accession>
<dbReference type="AlphaFoldDB" id="A0AAV5M8N4"/>
<gene>
    <name evidence="1" type="ORF">SLEP1_g52367</name>
</gene>
<dbReference type="PANTHER" id="PTHR33098:SF117">
    <property type="entry name" value="COTTON FIBER (DUF761)"/>
    <property type="match status" value="1"/>
</dbReference>
<name>A0AAV5M8N4_9ROSI</name>
<dbReference type="InterPro" id="IPR008480">
    <property type="entry name" value="DUF761_pln"/>
</dbReference>
<evidence type="ECO:0000313" key="1">
    <source>
        <dbReference type="EMBL" id="GKV45258.1"/>
    </source>
</evidence>
<organism evidence="1 2">
    <name type="scientific">Rubroshorea leprosula</name>
    <dbReference type="NCBI Taxonomy" id="152421"/>
    <lineage>
        <taxon>Eukaryota</taxon>
        <taxon>Viridiplantae</taxon>
        <taxon>Streptophyta</taxon>
        <taxon>Embryophyta</taxon>
        <taxon>Tracheophyta</taxon>
        <taxon>Spermatophyta</taxon>
        <taxon>Magnoliopsida</taxon>
        <taxon>eudicotyledons</taxon>
        <taxon>Gunneridae</taxon>
        <taxon>Pentapetalae</taxon>
        <taxon>rosids</taxon>
        <taxon>malvids</taxon>
        <taxon>Malvales</taxon>
        <taxon>Dipterocarpaceae</taxon>
        <taxon>Rubroshorea</taxon>
    </lineage>
</organism>
<protein>
    <submittedName>
        <fullName evidence="1">Uncharacterized protein</fullName>
    </submittedName>
</protein>
<evidence type="ECO:0000313" key="2">
    <source>
        <dbReference type="Proteomes" id="UP001054252"/>
    </source>
</evidence>
<dbReference type="PANTHER" id="PTHR33098">
    <property type="entry name" value="COTTON FIBER (DUF761)"/>
    <property type="match status" value="1"/>
</dbReference>
<dbReference type="Proteomes" id="UP001054252">
    <property type="component" value="Unassembled WGS sequence"/>
</dbReference>
<dbReference type="EMBL" id="BPVZ01000192">
    <property type="protein sequence ID" value="GKV45258.1"/>
    <property type="molecule type" value="Genomic_DNA"/>
</dbReference>
<sequence length="300" mass="33596">MEPSVVVFEQKQREAVEAGDCVEDKNVVVEDVNGDRGDGFVTSKSEWNPLRRDGLVGDSTGDFLAGGETSGFCQVRWSIAESREAETAQEDGEHVENDYREEGNAVIEAPEEIRDVRGHMGELDVTGASELVAGFSIEAEKGTVAESGRVSVPLVLDFSVFQAPVIWSSVASWLRFRSLGVAKPKRHETMENTWKMITEKKAMPLSRHLKKSETFKDTWENQVIVDSLAEPSPVVKKSETFKDRTNFQLSTAQVSSSPASVLKQRKEPSLSQDELNRRVEAFIKKFNEEMRLQRQESLNQ</sequence>
<proteinExistence type="predicted"/>
<reference evidence="1 2" key="1">
    <citation type="journal article" date="2021" name="Commun. Biol.">
        <title>The genome of Shorea leprosula (Dipterocarpaceae) highlights the ecological relevance of drought in aseasonal tropical rainforests.</title>
        <authorList>
            <person name="Ng K.K.S."/>
            <person name="Kobayashi M.J."/>
            <person name="Fawcett J.A."/>
            <person name="Hatakeyama M."/>
            <person name="Paape T."/>
            <person name="Ng C.H."/>
            <person name="Ang C.C."/>
            <person name="Tnah L.H."/>
            <person name="Lee C.T."/>
            <person name="Nishiyama T."/>
            <person name="Sese J."/>
            <person name="O'Brien M.J."/>
            <person name="Copetti D."/>
            <person name="Mohd Noor M.I."/>
            <person name="Ong R.C."/>
            <person name="Putra M."/>
            <person name="Sireger I.Z."/>
            <person name="Indrioko S."/>
            <person name="Kosugi Y."/>
            <person name="Izuno A."/>
            <person name="Isagi Y."/>
            <person name="Lee S.L."/>
            <person name="Shimizu K.K."/>
        </authorList>
    </citation>
    <scope>NUCLEOTIDE SEQUENCE [LARGE SCALE GENOMIC DNA]</scope>
    <source>
        <strain evidence="1">214</strain>
    </source>
</reference>
<comment type="caution">
    <text evidence="1">The sequence shown here is derived from an EMBL/GenBank/DDBJ whole genome shotgun (WGS) entry which is preliminary data.</text>
</comment>
<keyword evidence="2" id="KW-1185">Reference proteome</keyword>
<dbReference type="Pfam" id="PF05553">
    <property type="entry name" value="DUF761"/>
    <property type="match status" value="1"/>
</dbReference>